<feature type="compositionally biased region" description="Basic and acidic residues" evidence="3">
    <location>
        <begin position="252"/>
        <end position="267"/>
    </location>
</feature>
<feature type="compositionally biased region" description="Basic and acidic residues" evidence="3">
    <location>
        <begin position="219"/>
        <end position="232"/>
    </location>
</feature>
<evidence type="ECO:0000256" key="1">
    <source>
        <dbReference type="ARBA" id="ARBA00023125"/>
    </source>
</evidence>
<keyword evidence="2" id="KW-0539">Nucleus</keyword>
<feature type="domain" description="HMG box" evidence="4">
    <location>
        <begin position="53"/>
        <end position="121"/>
    </location>
</feature>
<evidence type="ECO:0000256" key="3">
    <source>
        <dbReference type="SAM" id="MobiDB-lite"/>
    </source>
</evidence>
<dbReference type="PANTHER" id="PTHR48112:SF22">
    <property type="entry name" value="MITOCHONDRIAL TRANSCRIPTION FACTOR A, ISOFORM B"/>
    <property type="match status" value="1"/>
</dbReference>
<feature type="compositionally biased region" description="Polar residues" evidence="3">
    <location>
        <begin position="321"/>
        <end position="333"/>
    </location>
</feature>
<gene>
    <name evidence="5" type="ORF">O0I10_011622</name>
</gene>
<accession>A0AAD7UUJ8</accession>
<dbReference type="Pfam" id="PF00505">
    <property type="entry name" value="HMG_box"/>
    <property type="match status" value="1"/>
</dbReference>
<feature type="compositionally biased region" description="Acidic residues" evidence="3">
    <location>
        <begin position="153"/>
        <end position="190"/>
    </location>
</feature>
<feature type="compositionally biased region" description="Low complexity" evidence="3">
    <location>
        <begin position="135"/>
        <end position="144"/>
    </location>
</feature>
<dbReference type="EMBL" id="JARTCD010000095">
    <property type="protein sequence ID" value="KAJ8652740.1"/>
    <property type="molecule type" value="Genomic_DNA"/>
</dbReference>
<dbReference type="InterPro" id="IPR036910">
    <property type="entry name" value="HMG_box_dom_sf"/>
</dbReference>
<feature type="compositionally biased region" description="Basic and acidic residues" evidence="3">
    <location>
        <begin position="294"/>
        <end position="307"/>
    </location>
</feature>
<evidence type="ECO:0000259" key="4">
    <source>
        <dbReference type="PROSITE" id="PS50118"/>
    </source>
</evidence>
<dbReference type="AlphaFoldDB" id="A0AAD7UUJ8"/>
<feature type="compositionally biased region" description="Polar residues" evidence="3">
    <location>
        <begin position="268"/>
        <end position="277"/>
    </location>
</feature>
<dbReference type="InterPro" id="IPR050342">
    <property type="entry name" value="HMGB"/>
</dbReference>
<dbReference type="RefSeq" id="XP_058337654.1">
    <property type="nucleotide sequence ID" value="XM_058491586.1"/>
</dbReference>
<feature type="DNA-binding region" description="HMG box" evidence="2">
    <location>
        <begin position="53"/>
        <end position="121"/>
    </location>
</feature>
<name>A0AAD7UUJ8_9FUNG</name>
<dbReference type="SMART" id="SM00398">
    <property type="entry name" value="HMG"/>
    <property type="match status" value="1"/>
</dbReference>
<sequence length="343" mass="37670">MSNDADQSSPVKRLSQVCIDAAHQMVLFADLLGEMPAQLAGKKSRQPRAPDMPKYPKSSYILFSDDHRQETRKETKSGKASDVVTLLAQKWNALSDAEKQPYIIKAKEERKRYEMEMEAHCAKLAAESLGGEPVATTTATSSNDDSSHKSDGDDQSTNDDGDDSSDNGDSSDDDDTDDDDTSSSETDTESSDTGSSASQIIEAPQQVPPPQNVTNPKDAAAKMKESVVKPTEKATQLVINKDIVKHNIASKQLDKGKQPAKPIEKQPTKPNENQSAKSIEKQPAKPIENQFARSIEKQLAKYIEKHFTKPTGKRSHESSKRPSASTSYDPQSSKAKKPKQFRH</sequence>
<reference evidence="5 6" key="1">
    <citation type="submission" date="2023-03" db="EMBL/GenBank/DDBJ databases">
        <title>Genome sequence of Lichtheimia ornata CBS 291.66.</title>
        <authorList>
            <person name="Mohabir J.T."/>
            <person name="Shea T.P."/>
            <person name="Kurbessoian T."/>
            <person name="Berby B."/>
            <person name="Fontaine J."/>
            <person name="Livny J."/>
            <person name="Gnirke A."/>
            <person name="Stajich J.E."/>
            <person name="Cuomo C.A."/>
        </authorList>
    </citation>
    <scope>NUCLEOTIDE SEQUENCE [LARGE SCALE GENOMIC DNA]</scope>
    <source>
        <strain evidence="5">CBS 291.66</strain>
    </source>
</reference>
<comment type="caution">
    <text evidence="5">The sequence shown here is derived from an EMBL/GenBank/DDBJ whole genome shotgun (WGS) entry which is preliminary data.</text>
</comment>
<dbReference type="GO" id="GO:0003677">
    <property type="term" value="F:DNA binding"/>
    <property type="evidence" value="ECO:0007669"/>
    <property type="project" value="UniProtKB-UniRule"/>
</dbReference>
<feature type="region of interest" description="Disordered" evidence="3">
    <location>
        <begin position="248"/>
        <end position="343"/>
    </location>
</feature>
<feature type="compositionally biased region" description="Basic residues" evidence="3">
    <location>
        <begin position="334"/>
        <end position="343"/>
    </location>
</feature>
<feature type="region of interest" description="Disordered" evidence="3">
    <location>
        <begin position="126"/>
        <end position="233"/>
    </location>
</feature>
<dbReference type="Gene3D" id="1.10.30.10">
    <property type="entry name" value="High mobility group box domain"/>
    <property type="match status" value="1"/>
</dbReference>
<dbReference type="PANTHER" id="PTHR48112">
    <property type="entry name" value="HIGH MOBILITY GROUP PROTEIN DSP1"/>
    <property type="match status" value="1"/>
</dbReference>
<evidence type="ECO:0000313" key="5">
    <source>
        <dbReference type="EMBL" id="KAJ8652740.1"/>
    </source>
</evidence>
<dbReference type="GeneID" id="83219022"/>
<keyword evidence="6" id="KW-1185">Reference proteome</keyword>
<evidence type="ECO:0000256" key="2">
    <source>
        <dbReference type="PROSITE-ProRule" id="PRU00267"/>
    </source>
</evidence>
<feature type="region of interest" description="Disordered" evidence="3">
    <location>
        <begin position="39"/>
        <end position="59"/>
    </location>
</feature>
<keyword evidence="1 2" id="KW-0238">DNA-binding</keyword>
<dbReference type="Proteomes" id="UP001234581">
    <property type="component" value="Unassembled WGS sequence"/>
</dbReference>
<proteinExistence type="predicted"/>
<dbReference type="SUPFAM" id="SSF47095">
    <property type="entry name" value="HMG-box"/>
    <property type="match status" value="1"/>
</dbReference>
<dbReference type="PROSITE" id="PS50118">
    <property type="entry name" value="HMG_BOX_2"/>
    <property type="match status" value="1"/>
</dbReference>
<dbReference type="GO" id="GO:0005634">
    <property type="term" value="C:nucleus"/>
    <property type="evidence" value="ECO:0007669"/>
    <property type="project" value="UniProtKB-UniRule"/>
</dbReference>
<protein>
    <recommendedName>
        <fullName evidence="4">HMG box domain-containing protein</fullName>
    </recommendedName>
</protein>
<dbReference type="CDD" id="cd00084">
    <property type="entry name" value="HMG-box_SF"/>
    <property type="match status" value="1"/>
</dbReference>
<dbReference type="InterPro" id="IPR009071">
    <property type="entry name" value="HMG_box_dom"/>
</dbReference>
<evidence type="ECO:0000313" key="6">
    <source>
        <dbReference type="Proteomes" id="UP001234581"/>
    </source>
</evidence>
<organism evidence="5 6">
    <name type="scientific">Lichtheimia ornata</name>
    <dbReference type="NCBI Taxonomy" id="688661"/>
    <lineage>
        <taxon>Eukaryota</taxon>
        <taxon>Fungi</taxon>
        <taxon>Fungi incertae sedis</taxon>
        <taxon>Mucoromycota</taxon>
        <taxon>Mucoromycotina</taxon>
        <taxon>Mucoromycetes</taxon>
        <taxon>Mucorales</taxon>
        <taxon>Lichtheimiaceae</taxon>
        <taxon>Lichtheimia</taxon>
    </lineage>
</organism>